<keyword evidence="2" id="KW-1185">Reference proteome</keyword>
<protein>
    <submittedName>
        <fullName evidence="1">Uncharacterized protein</fullName>
    </submittedName>
</protein>
<accession>A0A8T0X8Y3</accession>
<proteinExistence type="predicted"/>
<sequence>MEPRISQSRIAPSHHAIDCWTKWAHASQLHEVGEETAGAVLSGSKSVAMTLVIGFSKAYVSLARRAEDPTIQGG</sequence>
<organism evidence="1 2">
    <name type="scientific">Panicum virgatum</name>
    <name type="common">Blackwell switchgrass</name>
    <dbReference type="NCBI Taxonomy" id="38727"/>
    <lineage>
        <taxon>Eukaryota</taxon>
        <taxon>Viridiplantae</taxon>
        <taxon>Streptophyta</taxon>
        <taxon>Embryophyta</taxon>
        <taxon>Tracheophyta</taxon>
        <taxon>Spermatophyta</taxon>
        <taxon>Magnoliopsida</taxon>
        <taxon>Liliopsida</taxon>
        <taxon>Poales</taxon>
        <taxon>Poaceae</taxon>
        <taxon>PACMAD clade</taxon>
        <taxon>Panicoideae</taxon>
        <taxon>Panicodae</taxon>
        <taxon>Paniceae</taxon>
        <taxon>Panicinae</taxon>
        <taxon>Panicum</taxon>
        <taxon>Panicum sect. Hiantes</taxon>
    </lineage>
</organism>
<dbReference type="Proteomes" id="UP000823388">
    <property type="component" value="Chromosome 1N"/>
</dbReference>
<dbReference type="EMBL" id="CM029038">
    <property type="protein sequence ID" value="KAG2651949.1"/>
    <property type="molecule type" value="Genomic_DNA"/>
</dbReference>
<comment type="caution">
    <text evidence="1">The sequence shown here is derived from an EMBL/GenBank/DDBJ whole genome shotgun (WGS) entry which is preliminary data.</text>
</comment>
<reference evidence="1" key="1">
    <citation type="submission" date="2020-05" db="EMBL/GenBank/DDBJ databases">
        <title>WGS assembly of Panicum virgatum.</title>
        <authorList>
            <person name="Lovell J.T."/>
            <person name="Jenkins J."/>
            <person name="Shu S."/>
            <person name="Juenger T.E."/>
            <person name="Schmutz J."/>
        </authorList>
    </citation>
    <scope>NUCLEOTIDE SEQUENCE</scope>
    <source>
        <strain evidence="1">AP13</strain>
    </source>
</reference>
<name>A0A8T0X8Y3_PANVG</name>
<gene>
    <name evidence="1" type="ORF">PVAP13_1NG324200</name>
</gene>
<evidence type="ECO:0000313" key="1">
    <source>
        <dbReference type="EMBL" id="KAG2651949.1"/>
    </source>
</evidence>
<evidence type="ECO:0000313" key="2">
    <source>
        <dbReference type="Proteomes" id="UP000823388"/>
    </source>
</evidence>
<dbReference type="AlphaFoldDB" id="A0A8T0X8Y3"/>